<evidence type="ECO:0000256" key="3">
    <source>
        <dbReference type="ARBA" id="ARBA00022679"/>
    </source>
</evidence>
<keyword evidence="9" id="KW-1185">Reference proteome</keyword>
<dbReference type="EMBL" id="BAAAVT010000002">
    <property type="protein sequence ID" value="GAA3052524.1"/>
    <property type="molecule type" value="Genomic_DNA"/>
</dbReference>
<dbReference type="InterPro" id="IPR000577">
    <property type="entry name" value="Carb_kinase_FGGY"/>
</dbReference>
<keyword evidence="3" id="KW-0808">Transferase</keyword>
<keyword evidence="2" id="KW-0859">Xylose metabolism</keyword>
<dbReference type="InterPro" id="IPR043129">
    <property type="entry name" value="ATPase_NBD"/>
</dbReference>
<evidence type="ECO:0000256" key="5">
    <source>
        <dbReference type="SAM" id="MobiDB-lite"/>
    </source>
</evidence>
<feature type="domain" description="Carbohydrate kinase FGGY N-terminal" evidence="6">
    <location>
        <begin position="11"/>
        <end position="262"/>
    </location>
</feature>
<keyword evidence="2" id="KW-0119">Carbohydrate metabolism</keyword>
<dbReference type="Pfam" id="PF02782">
    <property type="entry name" value="FGGY_C"/>
    <property type="match status" value="1"/>
</dbReference>
<protein>
    <submittedName>
        <fullName evidence="8">FGGY family carbohydrate kinase</fullName>
    </submittedName>
</protein>
<comment type="caution">
    <text evidence="8">The sequence shown here is derived from an EMBL/GenBank/DDBJ whole genome shotgun (WGS) entry which is preliminary data.</text>
</comment>
<organism evidence="8 9">
    <name type="scientific">Nesterenkonia aethiopica</name>
    <dbReference type="NCBI Taxonomy" id="269144"/>
    <lineage>
        <taxon>Bacteria</taxon>
        <taxon>Bacillati</taxon>
        <taxon>Actinomycetota</taxon>
        <taxon>Actinomycetes</taxon>
        <taxon>Micrococcales</taxon>
        <taxon>Micrococcaceae</taxon>
        <taxon>Nesterenkonia</taxon>
    </lineage>
</organism>
<gene>
    <name evidence="8" type="ORF">GCM10010529_03180</name>
</gene>
<reference evidence="9" key="1">
    <citation type="journal article" date="2019" name="Int. J. Syst. Evol. Microbiol.">
        <title>The Global Catalogue of Microorganisms (GCM) 10K type strain sequencing project: providing services to taxonomists for standard genome sequencing and annotation.</title>
        <authorList>
            <consortium name="The Broad Institute Genomics Platform"/>
            <consortium name="The Broad Institute Genome Sequencing Center for Infectious Disease"/>
            <person name="Wu L."/>
            <person name="Ma J."/>
        </authorList>
    </citation>
    <scope>NUCLEOTIDE SEQUENCE [LARGE SCALE GENOMIC DNA]</scope>
    <source>
        <strain evidence="9">JCM 14309</strain>
    </source>
</reference>
<evidence type="ECO:0000313" key="8">
    <source>
        <dbReference type="EMBL" id="GAA3052524.1"/>
    </source>
</evidence>
<feature type="domain" description="Carbohydrate kinase FGGY C-terminal" evidence="7">
    <location>
        <begin position="321"/>
        <end position="460"/>
    </location>
</feature>
<dbReference type="InterPro" id="IPR018484">
    <property type="entry name" value="FGGY_N"/>
</dbReference>
<evidence type="ECO:0000256" key="2">
    <source>
        <dbReference type="ARBA" id="ARBA00022629"/>
    </source>
</evidence>
<proteinExistence type="inferred from homology"/>
<dbReference type="GO" id="GO:0016301">
    <property type="term" value="F:kinase activity"/>
    <property type="evidence" value="ECO:0007669"/>
    <property type="project" value="UniProtKB-KW"/>
</dbReference>
<dbReference type="InterPro" id="IPR050406">
    <property type="entry name" value="FGGY_Carb_Kinase"/>
</dbReference>
<dbReference type="SUPFAM" id="SSF53067">
    <property type="entry name" value="Actin-like ATPase domain"/>
    <property type="match status" value="2"/>
</dbReference>
<accession>A0ABP6LTI0</accession>
<evidence type="ECO:0000259" key="7">
    <source>
        <dbReference type="Pfam" id="PF02782"/>
    </source>
</evidence>
<evidence type="ECO:0000259" key="6">
    <source>
        <dbReference type="Pfam" id="PF00370"/>
    </source>
</evidence>
<dbReference type="PANTHER" id="PTHR43095:SF5">
    <property type="entry name" value="XYLULOSE KINASE"/>
    <property type="match status" value="1"/>
</dbReference>
<feature type="compositionally biased region" description="Low complexity" evidence="5">
    <location>
        <begin position="486"/>
        <end position="499"/>
    </location>
</feature>
<dbReference type="Gene3D" id="3.30.420.40">
    <property type="match status" value="2"/>
</dbReference>
<evidence type="ECO:0000313" key="9">
    <source>
        <dbReference type="Proteomes" id="UP001500236"/>
    </source>
</evidence>
<dbReference type="Pfam" id="PF00370">
    <property type="entry name" value="FGGY_N"/>
    <property type="match status" value="1"/>
</dbReference>
<comment type="similarity">
    <text evidence="1">Belongs to the FGGY kinase family.</text>
</comment>
<name>A0ABP6LTI0_9MICC</name>
<keyword evidence="4 8" id="KW-0418">Kinase</keyword>
<evidence type="ECO:0000256" key="1">
    <source>
        <dbReference type="ARBA" id="ARBA00009156"/>
    </source>
</evidence>
<feature type="region of interest" description="Disordered" evidence="5">
    <location>
        <begin position="465"/>
        <end position="517"/>
    </location>
</feature>
<dbReference type="PIRSF" id="PIRSF000538">
    <property type="entry name" value="GlpK"/>
    <property type="match status" value="1"/>
</dbReference>
<dbReference type="Proteomes" id="UP001500236">
    <property type="component" value="Unassembled WGS sequence"/>
</dbReference>
<dbReference type="InterPro" id="IPR018485">
    <property type="entry name" value="FGGY_C"/>
</dbReference>
<sequence>MRMHSLQDALIVGVDFGTSGVKLVVVDQQGRHRSSHREDYPTAHPPSASGDVMTEQDPEHWWDAFRAVIAAAVTRPGLAERVVAIGLTGQMQDVVLLDAAGLPVAPAILYSDVRAHEEFDELAGDLPDWAARSGSLQDASGLMPKLLWLDRHRPHVLEDAADVVFGPAAAIARRLGAPALTDPTTASTTGLLELKSRRWWTGGLRALQSRSRSARLAAGLPDLLPSLVGPGSVACRLRSEDAAELGLAADTPVVLGLGDAGASTDGVSGDSPGRGYVSLGGSGWIAAVTGDHDVGRPADTASPIHRLALSGDADLRIAAVQSAGTVAEWARRELLAGATPQEADEAAATRLGVLAPRPLCLPSLTGERYPVRDAAARGAFVGITPETTAVDLYLAVLGGVAYSLACGVDELNLRQPTLPTVGGGATSRVWRQLLADAAGMDVLHVRGGEDAAARHAARAAAETVLHRHQIRPLADQSRPAQDAGEDSPTAGAAAATSSEVPTRPSPLVAEHQHRRRMHRELHGALESTFSAWRR</sequence>
<dbReference type="PANTHER" id="PTHR43095">
    <property type="entry name" value="SUGAR KINASE"/>
    <property type="match status" value="1"/>
</dbReference>
<feature type="region of interest" description="Disordered" evidence="5">
    <location>
        <begin position="32"/>
        <end position="54"/>
    </location>
</feature>
<evidence type="ECO:0000256" key="4">
    <source>
        <dbReference type="ARBA" id="ARBA00022777"/>
    </source>
</evidence>